<dbReference type="Pfam" id="PF05504">
    <property type="entry name" value="Spore_GerAC"/>
    <property type="match status" value="1"/>
</dbReference>
<dbReference type="InterPro" id="IPR046953">
    <property type="entry name" value="Spore_GerAC-like_C"/>
</dbReference>
<evidence type="ECO:0000313" key="2">
    <source>
        <dbReference type="EMBL" id="QDZ77052.1"/>
    </source>
</evidence>
<reference evidence="2 3" key="1">
    <citation type="journal article" date="2019" name="Ecotoxicol. Environ. Saf.">
        <title>Microbial characterization of heavy metal resistant bacterial strains isolated from an electroplating wastewater treatment plant.</title>
        <authorList>
            <person name="Cai X."/>
            <person name="Zheng X."/>
            <person name="Zhang D."/>
            <person name="Iqbal W."/>
            <person name="Liu C."/>
            <person name="Yang B."/>
            <person name="Zhao X."/>
            <person name="Lu X."/>
            <person name="Mao Y."/>
        </authorList>
    </citation>
    <scope>NUCLEOTIDE SEQUENCE [LARGE SCALE GENOMIC DNA]</scope>
    <source>
        <strain evidence="2 3">Co1-1</strain>
    </source>
</reference>
<dbReference type="Gene3D" id="3.30.300.210">
    <property type="entry name" value="Nutrient germinant receptor protein C, domain 3"/>
    <property type="match status" value="1"/>
</dbReference>
<organism evidence="2 3">
    <name type="scientific">Bacillus cereus</name>
    <dbReference type="NCBI Taxonomy" id="1396"/>
    <lineage>
        <taxon>Bacteria</taxon>
        <taxon>Bacillati</taxon>
        <taxon>Bacillota</taxon>
        <taxon>Bacilli</taxon>
        <taxon>Bacillales</taxon>
        <taxon>Bacillaceae</taxon>
        <taxon>Bacillus</taxon>
        <taxon>Bacillus cereus group</taxon>
    </lineage>
</organism>
<dbReference type="EMBL" id="CP031778">
    <property type="protein sequence ID" value="QDZ77052.1"/>
    <property type="molecule type" value="Genomic_DNA"/>
</dbReference>
<evidence type="ECO:0000259" key="1">
    <source>
        <dbReference type="Pfam" id="PF05504"/>
    </source>
</evidence>
<feature type="domain" description="Spore germination GerAC-like C-terminal" evidence="1">
    <location>
        <begin position="9"/>
        <end position="61"/>
    </location>
</feature>
<name>A0A9X7QNK2_BACCE</name>
<dbReference type="AlphaFoldDB" id="A0A9X7QNK2"/>
<dbReference type="InterPro" id="IPR038501">
    <property type="entry name" value="Spore_GerAC_C_sf"/>
</dbReference>
<protein>
    <recommendedName>
        <fullName evidence="1">Spore germination GerAC-like C-terminal domain-containing protein</fullName>
    </recommendedName>
</protein>
<accession>A0A9X7QNK2</accession>
<dbReference type="Proteomes" id="UP000321735">
    <property type="component" value="Chromosome"/>
</dbReference>
<evidence type="ECO:0000313" key="3">
    <source>
        <dbReference type="Proteomes" id="UP000321735"/>
    </source>
</evidence>
<gene>
    <name evidence="2" type="ORF">D0437_30275</name>
</gene>
<sequence>MHSSLAHQHSMKQLQQVLANEMKKQLQTQYKLDVIGIGDKYQRQHFKKWKEIENDWENGKRYSLPVTFVFTYSLRLYNLDRHCQNSAYRTYLS</sequence>
<proteinExistence type="predicted"/>